<dbReference type="Pfam" id="PF00005">
    <property type="entry name" value="ABC_tran"/>
    <property type="match status" value="1"/>
</dbReference>
<dbReference type="GO" id="GO:0005524">
    <property type="term" value="F:ATP binding"/>
    <property type="evidence" value="ECO:0007669"/>
    <property type="project" value="UniProtKB-KW"/>
</dbReference>
<dbReference type="OrthoDB" id="66620at2759"/>
<dbReference type="InterPro" id="IPR027417">
    <property type="entry name" value="P-loop_NTPase"/>
</dbReference>
<dbReference type="PANTHER" id="PTHR48041">
    <property type="entry name" value="ABC TRANSPORTER G FAMILY MEMBER 28"/>
    <property type="match status" value="1"/>
</dbReference>
<evidence type="ECO:0000256" key="7">
    <source>
        <dbReference type="ARBA" id="ARBA00023136"/>
    </source>
</evidence>
<dbReference type="Proteomes" id="UP000245699">
    <property type="component" value="Unassembled WGS sequence"/>
</dbReference>
<dbReference type="InterPro" id="IPR003439">
    <property type="entry name" value="ABC_transporter-like_ATP-bd"/>
</dbReference>
<accession>A0A2T9Y5Y4</accession>
<evidence type="ECO:0000256" key="6">
    <source>
        <dbReference type="ARBA" id="ARBA00022989"/>
    </source>
</evidence>
<evidence type="ECO:0000313" key="10">
    <source>
        <dbReference type="EMBL" id="PVU87752.1"/>
    </source>
</evidence>
<dbReference type="GO" id="GO:0016887">
    <property type="term" value="F:ATP hydrolysis activity"/>
    <property type="evidence" value="ECO:0007669"/>
    <property type="project" value="InterPro"/>
</dbReference>
<dbReference type="InterPro" id="IPR043926">
    <property type="entry name" value="ABCG_dom"/>
</dbReference>
<sequence length="641" mass="71436">IIASLPGCENNCTSIVKTSIENVTMRDLNYTCYQDCVLLTPNPVNSTDNTISNTTNNTVSNTTNNTISNTTINSNSTRNNTSNQSSSTKSSAEEKNNNTIVEIPRTDIQNLENNNTTVQQHHKNTKVLRCPPAEIVFENLTYKVDIKTKTSKRKKLLGCFKNYENTRSKTILDGITGSFKPGKLTAIIGPSGSGKTSLLNLLSGRIGSGNITGNIWLNGRNADNGSLKLVSRYISQEDVMLPTMTVKEIIEMAIRFRIDKITEKELEERLNDAVETLELQKCLNTQIGDSISKGISGGEKKRTSIAMDMATNSSILFLDEPTSGLDIYTSLLVTKLLRSISRTGQTVVSVIHQPSSDIFSLFDEVMVLSEGKIVYFDKQKSMVPYFNKIGYQCPMYTNPADFVFTNILNPGFSISPTNSLKSSNNSINDNASNFVNIDGNDKSSIHNRKNIGVFGGNRAISINKTQTDHNIYGGDGTRTKMEEKERTTEYLAECWKNSDEFKKEKNELFTLDIENSALFFSTITQFIPVAINVLSTFSSEKHVFQREEQSGYYQLTPYFFSKIIVELPIQILGPLIFTSISFELGCSFVITSHGIDHSNNVWRFFGQFRIIDGMDIMVTMGQSSKIWVYDVGNQSAERSSN</sequence>
<keyword evidence="6" id="KW-1133">Transmembrane helix</keyword>
<keyword evidence="4" id="KW-0547">Nucleotide-binding</keyword>
<keyword evidence="5" id="KW-0067">ATP-binding</keyword>
<evidence type="ECO:0000256" key="5">
    <source>
        <dbReference type="ARBA" id="ARBA00022840"/>
    </source>
</evidence>
<evidence type="ECO:0000256" key="2">
    <source>
        <dbReference type="ARBA" id="ARBA00022448"/>
    </source>
</evidence>
<dbReference type="Pfam" id="PF01061">
    <property type="entry name" value="ABC2_membrane"/>
    <property type="match status" value="1"/>
</dbReference>
<dbReference type="GO" id="GO:0016020">
    <property type="term" value="C:membrane"/>
    <property type="evidence" value="ECO:0007669"/>
    <property type="project" value="UniProtKB-SubCell"/>
</dbReference>
<evidence type="ECO:0000256" key="1">
    <source>
        <dbReference type="ARBA" id="ARBA00004141"/>
    </source>
</evidence>
<dbReference type="SMART" id="SM00382">
    <property type="entry name" value="AAA"/>
    <property type="match status" value="1"/>
</dbReference>
<feature type="region of interest" description="Disordered" evidence="8">
    <location>
        <begin position="43"/>
        <end position="99"/>
    </location>
</feature>
<evidence type="ECO:0000256" key="8">
    <source>
        <dbReference type="SAM" id="MobiDB-lite"/>
    </source>
</evidence>
<keyword evidence="11" id="KW-1185">Reference proteome</keyword>
<feature type="domain" description="ABC transporter" evidence="9">
    <location>
        <begin position="154"/>
        <end position="395"/>
    </location>
</feature>
<keyword evidence="3" id="KW-0812">Transmembrane</keyword>
<keyword evidence="7" id="KW-0472">Membrane</keyword>
<keyword evidence="2" id="KW-0813">Transport</keyword>
<reference evidence="10 11" key="1">
    <citation type="journal article" date="2018" name="MBio">
        <title>Comparative Genomics Reveals the Core Gene Toolbox for the Fungus-Insect Symbiosis.</title>
        <authorList>
            <person name="Wang Y."/>
            <person name="Stata M."/>
            <person name="Wang W."/>
            <person name="Stajich J.E."/>
            <person name="White M.M."/>
            <person name="Moncalvo J.M."/>
        </authorList>
    </citation>
    <scope>NUCLEOTIDE SEQUENCE [LARGE SCALE GENOMIC DNA]</scope>
    <source>
        <strain evidence="10 11">AUS-77-4</strain>
    </source>
</reference>
<name>A0A2T9Y5Y4_9FUNG</name>
<protein>
    <recommendedName>
        <fullName evidence="9">ABC transporter domain-containing protein</fullName>
    </recommendedName>
</protein>
<proteinExistence type="predicted"/>
<organism evidence="10 11">
    <name type="scientific">Furculomyces boomerangus</name>
    <dbReference type="NCBI Taxonomy" id="61424"/>
    <lineage>
        <taxon>Eukaryota</taxon>
        <taxon>Fungi</taxon>
        <taxon>Fungi incertae sedis</taxon>
        <taxon>Zoopagomycota</taxon>
        <taxon>Kickxellomycotina</taxon>
        <taxon>Harpellomycetes</taxon>
        <taxon>Harpellales</taxon>
        <taxon>Harpellaceae</taxon>
        <taxon>Furculomyces</taxon>
    </lineage>
</organism>
<dbReference type="Pfam" id="PF19055">
    <property type="entry name" value="ABC2_membrane_7"/>
    <property type="match status" value="1"/>
</dbReference>
<evidence type="ECO:0000259" key="9">
    <source>
        <dbReference type="PROSITE" id="PS50893"/>
    </source>
</evidence>
<dbReference type="Gene3D" id="3.40.50.300">
    <property type="entry name" value="P-loop containing nucleotide triphosphate hydrolases"/>
    <property type="match status" value="1"/>
</dbReference>
<feature type="non-terminal residue" evidence="10">
    <location>
        <position position="1"/>
    </location>
</feature>
<comment type="subcellular location">
    <subcellularLocation>
        <location evidence="1">Membrane</location>
        <topology evidence="1">Multi-pass membrane protein</topology>
    </subcellularLocation>
</comment>
<comment type="caution">
    <text evidence="10">The sequence shown here is derived from an EMBL/GenBank/DDBJ whole genome shotgun (WGS) entry which is preliminary data.</text>
</comment>
<dbReference type="EMBL" id="MBFT01000697">
    <property type="protein sequence ID" value="PVU87752.1"/>
    <property type="molecule type" value="Genomic_DNA"/>
</dbReference>
<dbReference type="InterPro" id="IPR013525">
    <property type="entry name" value="ABC2_TM"/>
</dbReference>
<dbReference type="GO" id="GO:0140359">
    <property type="term" value="F:ABC-type transporter activity"/>
    <property type="evidence" value="ECO:0007669"/>
    <property type="project" value="InterPro"/>
</dbReference>
<dbReference type="STRING" id="61424.A0A2T9Y5Y4"/>
<dbReference type="SUPFAM" id="SSF52540">
    <property type="entry name" value="P-loop containing nucleoside triphosphate hydrolases"/>
    <property type="match status" value="1"/>
</dbReference>
<feature type="compositionally biased region" description="Low complexity" evidence="8">
    <location>
        <begin position="45"/>
        <end position="90"/>
    </location>
</feature>
<evidence type="ECO:0000256" key="3">
    <source>
        <dbReference type="ARBA" id="ARBA00022692"/>
    </source>
</evidence>
<gene>
    <name evidence="10" type="ORF">BB559_005894</name>
</gene>
<dbReference type="InterPro" id="IPR003593">
    <property type="entry name" value="AAA+_ATPase"/>
</dbReference>
<dbReference type="PROSITE" id="PS50893">
    <property type="entry name" value="ABC_TRANSPORTER_2"/>
    <property type="match status" value="1"/>
</dbReference>
<dbReference type="AlphaFoldDB" id="A0A2T9Y5Y4"/>
<dbReference type="InterPro" id="IPR050352">
    <property type="entry name" value="ABCG_transporters"/>
</dbReference>
<dbReference type="PANTHER" id="PTHR48041:SF139">
    <property type="entry name" value="PROTEIN SCARLET"/>
    <property type="match status" value="1"/>
</dbReference>
<evidence type="ECO:0000256" key="4">
    <source>
        <dbReference type="ARBA" id="ARBA00022741"/>
    </source>
</evidence>
<evidence type="ECO:0000313" key="11">
    <source>
        <dbReference type="Proteomes" id="UP000245699"/>
    </source>
</evidence>
<dbReference type="CDD" id="cd03213">
    <property type="entry name" value="ABCG_EPDR"/>
    <property type="match status" value="1"/>
</dbReference>